<evidence type="ECO:0000256" key="1">
    <source>
        <dbReference type="SAM" id="MobiDB-lite"/>
    </source>
</evidence>
<gene>
    <name evidence="2" type="ORF">PIB30_080516</name>
</gene>
<organism evidence="2 3">
    <name type="scientific">Stylosanthes scabra</name>
    <dbReference type="NCBI Taxonomy" id="79078"/>
    <lineage>
        <taxon>Eukaryota</taxon>
        <taxon>Viridiplantae</taxon>
        <taxon>Streptophyta</taxon>
        <taxon>Embryophyta</taxon>
        <taxon>Tracheophyta</taxon>
        <taxon>Spermatophyta</taxon>
        <taxon>Magnoliopsida</taxon>
        <taxon>eudicotyledons</taxon>
        <taxon>Gunneridae</taxon>
        <taxon>Pentapetalae</taxon>
        <taxon>rosids</taxon>
        <taxon>fabids</taxon>
        <taxon>Fabales</taxon>
        <taxon>Fabaceae</taxon>
        <taxon>Papilionoideae</taxon>
        <taxon>50 kb inversion clade</taxon>
        <taxon>dalbergioids sensu lato</taxon>
        <taxon>Dalbergieae</taxon>
        <taxon>Pterocarpus clade</taxon>
        <taxon>Stylosanthes</taxon>
    </lineage>
</organism>
<reference evidence="2 3" key="1">
    <citation type="journal article" date="2023" name="Plants (Basel)">
        <title>Bridging the Gap: Combining Genomics and Transcriptomics Approaches to Understand Stylosanthes scabra, an Orphan Legume from the Brazilian Caatinga.</title>
        <authorList>
            <person name="Ferreira-Neto J.R.C."/>
            <person name="da Silva M.D."/>
            <person name="Binneck E."/>
            <person name="de Melo N.F."/>
            <person name="da Silva R.H."/>
            <person name="de Melo A.L.T.M."/>
            <person name="Pandolfi V."/>
            <person name="Bustamante F.O."/>
            <person name="Brasileiro-Vidal A.C."/>
            <person name="Benko-Iseppon A.M."/>
        </authorList>
    </citation>
    <scope>NUCLEOTIDE SEQUENCE [LARGE SCALE GENOMIC DNA]</scope>
    <source>
        <tissue evidence="2">Leaves</tissue>
    </source>
</reference>
<evidence type="ECO:0000313" key="3">
    <source>
        <dbReference type="Proteomes" id="UP001341840"/>
    </source>
</evidence>
<accession>A0ABU6VPW5</accession>
<feature type="region of interest" description="Disordered" evidence="1">
    <location>
        <begin position="46"/>
        <end position="109"/>
    </location>
</feature>
<keyword evidence="3" id="KW-1185">Reference proteome</keyword>
<evidence type="ECO:0000313" key="2">
    <source>
        <dbReference type="EMBL" id="MED6175657.1"/>
    </source>
</evidence>
<feature type="compositionally biased region" description="Basic and acidic residues" evidence="1">
    <location>
        <begin position="56"/>
        <end position="73"/>
    </location>
</feature>
<protein>
    <submittedName>
        <fullName evidence="2">Uncharacterized protein</fullName>
    </submittedName>
</protein>
<sequence length="166" mass="19072">MQKKTEVQLGLLIKLATLIIETLKNSSPSRQEDEVLAVTLRSEKQLERPPLTTHHIPLEASKKVDIQHEERNTQDMPEAVTTNPQQTTTEDKGQTPLPYPTSTRRKRQAKTIDPQIVELLKNVEVTLPLLEVIRQIPECAKFLREMCTHKKRIEKFRPVLNSKPTP</sequence>
<comment type="caution">
    <text evidence="2">The sequence shown here is derived from an EMBL/GenBank/DDBJ whole genome shotgun (WGS) entry which is preliminary data.</text>
</comment>
<dbReference type="Proteomes" id="UP001341840">
    <property type="component" value="Unassembled WGS sequence"/>
</dbReference>
<proteinExistence type="predicted"/>
<dbReference type="EMBL" id="JASCZI010152209">
    <property type="protein sequence ID" value="MED6175657.1"/>
    <property type="molecule type" value="Genomic_DNA"/>
</dbReference>
<name>A0ABU6VPW5_9FABA</name>